<dbReference type="Proteomes" id="UP000053958">
    <property type="component" value="Unassembled WGS sequence"/>
</dbReference>
<dbReference type="GeneID" id="25316697"/>
<keyword evidence="3" id="KW-1133">Transmembrane helix</keyword>
<dbReference type="PANTHER" id="PTHR22765:SF413">
    <property type="entry name" value="FINGER DOMAIN PROTEIN, PUTATIVE (AFU_ORTHOLOGUE AFUA_1G04600)-RELATED"/>
    <property type="match status" value="1"/>
</dbReference>
<dbReference type="OrthoDB" id="10255148at2759"/>
<dbReference type="EMBL" id="LASV01000177">
    <property type="protein sequence ID" value="KKA21636.1"/>
    <property type="molecule type" value="Genomic_DNA"/>
</dbReference>
<dbReference type="SUPFAM" id="SSF57850">
    <property type="entry name" value="RING/U-box"/>
    <property type="match status" value="1"/>
</dbReference>
<evidence type="ECO:0000256" key="1">
    <source>
        <dbReference type="PROSITE-ProRule" id="PRU00175"/>
    </source>
</evidence>
<comment type="caution">
    <text evidence="5">The sequence shown here is derived from an EMBL/GenBank/DDBJ whole genome shotgun (WGS) entry which is preliminary data.</text>
</comment>
<keyword evidence="1" id="KW-0479">Metal-binding</keyword>
<dbReference type="PROSITE" id="PS50089">
    <property type="entry name" value="ZF_RING_2"/>
    <property type="match status" value="1"/>
</dbReference>
<keyword evidence="3" id="KW-0812">Transmembrane</keyword>
<dbReference type="GO" id="GO:0008270">
    <property type="term" value="F:zinc ion binding"/>
    <property type="evidence" value="ECO:0007669"/>
    <property type="project" value="UniProtKB-KW"/>
</dbReference>
<name>A0A0F4YUY5_RASE3</name>
<keyword evidence="3" id="KW-0472">Membrane</keyword>
<evidence type="ECO:0000313" key="5">
    <source>
        <dbReference type="EMBL" id="KKA21636.1"/>
    </source>
</evidence>
<dbReference type="GO" id="GO:0006511">
    <property type="term" value="P:ubiquitin-dependent protein catabolic process"/>
    <property type="evidence" value="ECO:0007669"/>
    <property type="project" value="TreeGrafter"/>
</dbReference>
<dbReference type="Pfam" id="PF13639">
    <property type="entry name" value="zf-RING_2"/>
    <property type="match status" value="1"/>
</dbReference>
<dbReference type="InterPro" id="IPR051826">
    <property type="entry name" value="E3_ubiquitin-ligase_domain"/>
</dbReference>
<evidence type="ECO:0000313" key="6">
    <source>
        <dbReference type="Proteomes" id="UP000053958"/>
    </source>
</evidence>
<dbReference type="RefSeq" id="XP_013328248.1">
    <property type="nucleotide sequence ID" value="XM_013472794.1"/>
</dbReference>
<dbReference type="InterPro" id="IPR001841">
    <property type="entry name" value="Znf_RING"/>
</dbReference>
<dbReference type="SMART" id="SM00184">
    <property type="entry name" value="RING"/>
    <property type="match status" value="1"/>
</dbReference>
<protein>
    <submittedName>
        <fullName evidence="5">RING finger domain protein</fullName>
    </submittedName>
</protein>
<keyword evidence="6" id="KW-1185">Reference proteome</keyword>
<accession>A0A0F4YUY5</accession>
<dbReference type="GO" id="GO:0005737">
    <property type="term" value="C:cytoplasm"/>
    <property type="evidence" value="ECO:0007669"/>
    <property type="project" value="TreeGrafter"/>
</dbReference>
<sequence length="581" mass="64756">MAATRFPILHFIPDYAYAAERAMAAQTITTAVTLFAGPGTIGCGRPYVNQSISFRYVLDGTIQTLSSNNPPAEDSFRGLLFVPSLDPRDVCNKITEPFIPQNVTRERDLPEYDHDIIGLAPWVSRNCTQAYLAASRRASVRALIFYQPQSQDTGKPPPPSSPIWSLGDGGRWKKDNEYPVYAIPGPAGSKLMQELAKYSGGSTESQLDPEIMETFAPANCARLYALLDLEPSDATPVPGIWVFILAILGILFVVMILAYFSVRYMQKRRRENLRRRIIAGEIDLEHLGIKRMVVPPQVLVRLPLYIYPDLSTTKPPSPSDKTPPGSVVDDPSKPAPVAAKPVVDVAAASGSQSARGEQDEDEISSAILEEIWPNFNPAPRTNRLTFSQLTCAICLEDFAPGSSLIRELPCTHIFHPECIDPFLMRESSLCPVCKKSVLPPTFISDQVTNYMVHREQRMRRLHRSHERERPGIQMGIFNRVRLWSRPLLDIFRRPSNSTAHDSNAHPDMNREAGQIAVPAPVEQQNQADDVYDAVRREMIQRRAMALLGPPLGPPRTDIDERRPHTQPTTANLPNPPKCESA</sequence>
<dbReference type="AlphaFoldDB" id="A0A0F4YUY5"/>
<evidence type="ECO:0000259" key="4">
    <source>
        <dbReference type="PROSITE" id="PS50089"/>
    </source>
</evidence>
<gene>
    <name evidence="5" type="ORF">T310_4349</name>
</gene>
<dbReference type="InterPro" id="IPR013083">
    <property type="entry name" value="Znf_RING/FYVE/PHD"/>
</dbReference>
<evidence type="ECO:0000256" key="2">
    <source>
        <dbReference type="SAM" id="MobiDB-lite"/>
    </source>
</evidence>
<organism evidence="5 6">
    <name type="scientific">Rasamsonia emersonii (strain ATCC 16479 / CBS 393.64 / IMI 116815)</name>
    <dbReference type="NCBI Taxonomy" id="1408163"/>
    <lineage>
        <taxon>Eukaryota</taxon>
        <taxon>Fungi</taxon>
        <taxon>Dikarya</taxon>
        <taxon>Ascomycota</taxon>
        <taxon>Pezizomycotina</taxon>
        <taxon>Eurotiomycetes</taxon>
        <taxon>Eurotiomycetidae</taxon>
        <taxon>Eurotiales</taxon>
        <taxon>Trichocomaceae</taxon>
        <taxon>Rasamsonia</taxon>
    </lineage>
</organism>
<dbReference type="CDD" id="cd16454">
    <property type="entry name" value="RING-H2_PA-TM-RING"/>
    <property type="match status" value="1"/>
</dbReference>
<feature type="region of interest" description="Disordered" evidence="2">
    <location>
        <begin position="547"/>
        <end position="581"/>
    </location>
</feature>
<dbReference type="STRING" id="1408163.A0A0F4YUY5"/>
<proteinExistence type="predicted"/>
<feature type="domain" description="RING-type" evidence="4">
    <location>
        <begin position="391"/>
        <end position="434"/>
    </location>
</feature>
<evidence type="ECO:0000256" key="3">
    <source>
        <dbReference type="SAM" id="Phobius"/>
    </source>
</evidence>
<keyword evidence="1" id="KW-0863">Zinc-finger</keyword>
<dbReference type="Gene3D" id="3.30.40.10">
    <property type="entry name" value="Zinc/RING finger domain, C3HC4 (zinc finger)"/>
    <property type="match status" value="1"/>
</dbReference>
<dbReference type="GO" id="GO:0061630">
    <property type="term" value="F:ubiquitin protein ligase activity"/>
    <property type="evidence" value="ECO:0007669"/>
    <property type="project" value="TreeGrafter"/>
</dbReference>
<feature type="transmembrane region" description="Helical" evidence="3">
    <location>
        <begin position="240"/>
        <end position="260"/>
    </location>
</feature>
<feature type="region of interest" description="Disordered" evidence="2">
    <location>
        <begin position="313"/>
        <end position="336"/>
    </location>
</feature>
<keyword evidence="1" id="KW-0862">Zinc</keyword>
<reference evidence="5 6" key="1">
    <citation type="submission" date="2015-04" db="EMBL/GenBank/DDBJ databases">
        <authorList>
            <person name="Heijne W.H."/>
            <person name="Fedorova N.D."/>
            <person name="Nierman W.C."/>
            <person name="Vollebregt A.W."/>
            <person name="Zhao Z."/>
            <person name="Wu L."/>
            <person name="Kumar M."/>
            <person name="Stam H."/>
            <person name="van den Berg M.A."/>
            <person name="Pel H.J."/>
        </authorList>
    </citation>
    <scope>NUCLEOTIDE SEQUENCE [LARGE SCALE GENOMIC DNA]</scope>
    <source>
        <strain evidence="5 6">CBS 393.64</strain>
    </source>
</reference>
<dbReference type="PANTHER" id="PTHR22765">
    <property type="entry name" value="RING FINGER AND PROTEASE ASSOCIATED DOMAIN-CONTAINING"/>
    <property type="match status" value="1"/>
</dbReference>